<reference evidence="1" key="1">
    <citation type="submission" date="2015-11" db="EMBL/GenBank/DDBJ databases">
        <title>De novo transcriptome assembly of four potential Pierce s Disease insect vectors from Arizona vineyards.</title>
        <authorList>
            <person name="Tassone E.E."/>
        </authorList>
    </citation>
    <scope>NUCLEOTIDE SEQUENCE</scope>
</reference>
<sequence length="117" mass="12930">LGYLKVVATTVEASFNNSEYAKGNGYFLIISLRMPVDNPIIKDVTPTTCESGIKSIVSLLNEINMTDNLHHYIVLMPCHPTKYSKVFDSADVSVPLVENPVNVECAKRVAIFLEKGQ</sequence>
<gene>
    <name evidence="1" type="ORF">g.5059</name>
</gene>
<accession>A0A1B6ITY6</accession>
<organism evidence="1">
    <name type="scientific">Homalodisca liturata</name>
    <dbReference type="NCBI Taxonomy" id="320908"/>
    <lineage>
        <taxon>Eukaryota</taxon>
        <taxon>Metazoa</taxon>
        <taxon>Ecdysozoa</taxon>
        <taxon>Arthropoda</taxon>
        <taxon>Hexapoda</taxon>
        <taxon>Insecta</taxon>
        <taxon>Pterygota</taxon>
        <taxon>Neoptera</taxon>
        <taxon>Paraneoptera</taxon>
        <taxon>Hemiptera</taxon>
        <taxon>Auchenorrhyncha</taxon>
        <taxon>Membracoidea</taxon>
        <taxon>Cicadellidae</taxon>
        <taxon>Cicadellinae</taxon>
        <taxon>Proconiini</taxon>
        <taxon>Homalodisca</taxon>
    </lineage>
</organism>
<dbReference type="AlphaFoldDB" id="A0A1B6ITY6"/>
<dbReference type="EMBL" id="GECU01017302">
    <property type="protein sequence ID" value="JAS90404.1"/>
    <property type="molecule type" value="Transcribed_RNA"/>
</dbReference>
<feature type="non-terminal residue" evidence="1">
    <location>
        <position position="1"/>
    </location>
</feature>
<proteinExistence type="predicted"/>
<dbReference type="InterPro" id="IPR031513">
    <property type="entry name" value="MICSWaP"/>
</dbReference>
<protein>
    <submittedName>
        <fullName evidence="1">Uncharacterized protein</fullName>
    </submittedName>
</protein>
<feature type="non-terminal residue" evidence="1">
    <location>
        <position position="117"/>
    </location>
</feature>
<name>A0A1B6ITY6_9HEMI</name>
<evidence type="ECO:0000313" key="1">
    <source>
        <dbReference type="EMBL" id="JAS90404.1"/>
    </source>
</evidence>
<dbReference type="Pfam" id="PF17018">
    <property type="entry name" value="MICSWaP"/>
    <property type="match status" value="1"/>
</dbReference>